<proteinExistence type="predicted"/>
<feature type="transmembrane region" description="Helical" evidence="1">
    <location>
        <begin position="101"/>
        <end position="119"/>
    </location>
</feature>
<dbReference type="Proteomes" id="UP000663801">
    <property type="component" value="Unassembled WGS sequence"/>
</dbReference>
<feature type="transmembrane region" description="Helical" evidence="1">
    <location>
        <begin position="72"/>
        <end position="89"/>
    </location>
</feature>
<dbReference type="Pfam" id="PF07077">
    <property type="entry name" value="DUF1345"/>
    <property type="match status" value="1"/>
</dbReference>
<keyword evidence="1" id="KW-1133">Transmembrane helix</keyword>
<keyword evidence="1" id="KW-0812">Transmembrane</keyword>
<sequence length="214" mass="23679">MAGEGFTRLAELTLIGIGLFGLFTEWDIEDVELLLLFDLVAMVYLTVGLVVVRRQRRPTPLDRAVLRQRLRFDLLFSVTAALIGLYSALTVAASDPDPENAEVITAVGVLTVVLSWMLLHAGHARHYRNVYARLGGGLEWPVATPNPARPPSTRPTPRQLDFVYFAYAIGTSFGATDVLVTERGMRWSVLLHSCLAFFFNATVLAFLISRLSSL</sequence>
<evidence type="ECO:0000313" key="3">
    <source>
        <dbReference type="Proteomes" id="UP000663801"/>
    </source>
</evidence>
<accession>A0A938YHK9</accession>
<organism evidence="2 3">
    <name type="scientific">Nakamurella flavida</name>
    <dbReference type="NCBI Taxonomy" id="363630"/>
    <lineage>
        <taxon>Bacteria</taxon>
        <taxon>Bacillati</taxon>
        <taxon>Actinomycetota</taxon>
        <taxon>Actinomycetes</taxon>
        <taxon>Nakamurellales</taxon>
        <taxon>Nakamurellaceae</taxon>
        <taxon>Nakamurella</taxon>
    </lineage>
</organism>
<dbReference type="EMBL" id="JAERWL010000012">
    <property type="protein sequence ID" value="MBM9477830.1"/>
    <property type="molecule type" value="Genomic_DNA"/>
</dbReference>
<gene>
    <name evidence="2" type="ORF">JL107_15375</name>
</gene>
<reference evidence="2" key="1">
    <citation type="submission" date="2021-01" db="EMBL/GenBank/DDBJ databases">
        <title>KCTC 19127 draft genome.</title>
        <authorList>
            <person name="An D."/>
        </authorList>
    </citation>
    <scope>NUCLEOTIDE SEQUENCE</scope>
    <source>
        <strain evidence="2">KCTC 19127</strain>
    </source>
</reference>
<comment type="caution">
    <text evidence="2">The sequence shown here is derived from an EMBL/GenBank/DDBJ whole genome shotgun (WGS) entry which is preliminary data.</text>
</comment>
<dbReference type="InterPro" id="IPR009781">
    <property type="entry name" value="DUF1345"/>
</dbReference>
<feature type="transmembrane region" description="Helical" evidence="1">
    <location>
        <begin position="187"/>
        <end position="208"/>
    </location>
</feature>
<dbReference type="RefSeq" id="WP_205257934.1">
    <property type="nucleotide sequence ID" value="NZ_BAAAPV010000005.1"/>
</dbReference>
<protein>
    <submittedName>
        <fullName evidence="2">DUF1345 domain-containing protein</fullName>
    </submittedName>
</protein>
<evidence type="ECO:0000256" key="1">
    <source>
        <dbReference type="SAM" id="Phobius"/>
    </source>
</evidence>
<keyword evidence="1" id="KW-0472">Membrane</keyword>
<dbReference type="AlphaFoldDB" id="A0A938YHK9"/>
<feature type="transmembrane region" description="Helical" evidence="1">
    <location>
        <begin position="33"/>
        <end position="52"/>
    </location>
</feature>
<name>A0A938YHK9_9ACTN</name>
<keyword evidence="3" id="KW-1185">Reference proteome</keyword>
<evidence type="ECO:0000313" key="2">
    <source>
        <dbReference type="EMBL" id="MBM9477830.1"/>
    </source>
</evidence>